<evidence type="ECO:0000256" key="3">
    <source>
        <dbReference type="ARBA" id="ARBA00022692"/>
    </source>
</evidence>
<accession>A0ABT8M708</accession>
<keyword evidence="2" id="KW-0813">Transport</keyword>
<reference evidence="10" key="1">
    <citation type="submission" date="2019-05" db="EMBL/GenBank/DDBJ databases">
        <title>Methanoculleus sp. FWC-SCC1, a methanogenic archaeon isolated from deep marine cold seep.</title>
        <authorList>
            <person name="Chen Y.-W."/>
            <person name="Chen S.-C."/>
            <person name="Teng N.-H."/>
            <person name="Lai M.-C."/>
        </authorList>
    </citation>
    <scope>NUCLEOTIDE SEQUENCE</scope>
    <source>
        <strain evidence="10">FWC-SCC1</strain>
    </source>
</reference>
<evidence type="ECO:0000313" key="11">
    <source>
        <dbReference type="Proteomes" id="UP001168338"/>
    </source>
</evidence>
<dbReference type="GO" id="GO:0034220">
    <property type="term" value="P:monoatomic ion transmembrane transport"/>
    <property type="evidence" value="ECO:0007669"/>
    <property type="project" value="UniProtKB-KW"/>
</dbReference>
<organism evidence="10 11">
    <name type="scientific">Methanoculleus frigidifontis</name>
    <dbReference type="NCBI Taxonomy" id="2584085"/>
    <lineage>
        <taxon>Archaea</taxon>
        <taxon>Methanobacteriati</taxon>
        <taxon>Methanobacteriota</taxon>
        <taxon>Stenosarchaea group</taxon>
        <taxon>Methanomicrobia</taxon>
        <taxon>Methanomicrobiales</taxon>
        <taxon>Methanomicrobiaceae</taxon>
        <taxon>Methanoculleus</taxon>
    </lineage>
</organism>
<keyword evidence="6 8" id="KW-0472">Membrane</keyword>
<sequence length="268" mass="29719">MVSATSRITISFALLALIVIGGVLGVMATEGLSLPDAAYFVIVTIATVGYGDIVPQTGAGRLVAALLIIAGVGTFVSVFATVVESFVSRNERRARRRKITMIVGAFYSEAGTEILRAFARLDPEVDAIQENLDVRGDDFVRVRQCFEEHRYGIDGNVADLAGLQILLEGKKEYLLRLMENPAIFEHDAFTDLLYAVFHLREELMLRDNLAALPDADRAHLASDISRAYRHLALEWLGYLQHLRTAYPYIFSLAVRRNPFDDLASATIR</sequence>
<dbReference type="Gene3D" id="1.10.287.70">
    <property type="match status" value="1"/>
</dbReference>
<name>A0ABT8M708_9EURY</name>
<dbReference type="PANTHER" id="PTHR11537">
    <property type="entry name" value="VOLTAGE-GATED POTASSIUM CHANNEL"/>
    <property type="match status" value="1"/>
</dbReference>
<dbReference type="InterPro" id="IPR013099">
    <property type="entry name" value="K_chnl_dom"/>
</dbReference>
<feature type="transmembrane region" description="Helical" evidence="8">
    <location>
        <begin position="62"/>
        <end position="87"/>
    </location>
</feature>
<keyword evidence="5" id="KW-0406">Ion transport</keyword>
<evidence type="ECO:0000256" key="6">
    <source>
        <dbReference type="ARBA" id="ARBA00023136"/>
    </source>
</evidence>
<comment type="subcellular location">
    <subcellularLocation>
        <location evidence="1">Membrane</location>
        <topology evidence="1">Multi-pass membrane protein</topology>
    </subcellularLocation>
</comment>
<feature type="transmembrane region" description="Helical" evidence="8">
    <location>
        <begin position="6"/>
        <end position="26"/>
    </location>
</feature>
<dbReference type="RefSeq" id="WP_301662759.1">
    <property type="nucleotide sequence ID" value="NZ_VCYH01000001.1"/>
</dbReference>
<proteinExistence type="predicted"/>
<evidence type="ECO:0000256" key="7">
    <source>
        <dbReference type="ARBA" id="ARBA00023303"/>
    </source>
</evidence>
<evidence type="ECO:0000259" key="9">
    <source>
        <dbReference type="Pfam" id="PF07885"/>
    </source>
</evidence>
<dbReference type="PRINTS" id="PR00169">
    <property type="entry name" value="KCHANNEL"/>
</dbReference>
<dbReference type="EMBL" id="VCYH01000001">
    <property type="protein sequence ID" value="MDN7023710.1"/>
    <property type="molecule type" value="Genomic_DNA"/>
</dbReference>
<comment type="caution">
    <text evidence="10">The sequence shown here is derived from an EMBL/GenBank/DDBJ whole genome shotgun (WGS) entry which is preliminary data.</text>
</comment>
<dbReference type="Proteomes" id="UP001168338">
    <property type="component" value="Unassembled WGS sequence"/>
</dbReference>
<evidence type="ECO:0000256" key="8">
    <source>
        <dbReference type="SAM" id="Phobius"/>
    </source>
</evidence>
<dbReference type="PANTHER" id="PTHR11537:SF254">
    <property type="entry name" value="POTASSIUM VOLTAGE-GATED CHANNEL PROTEIN SHAB"/>
    <property type="match status" value="1"/>
</dbReference>
<keyword evidence="4 8" id="KW-1133">Transmembrane helix</keyword>
<evidence type="ECO:0000256" key="1">
    <source>
        <dbReference type="ARBA" id="ARBA00004141"/>
    </source>
</evidence>
<protein>
    <submittedName>
        <fullName evidence="10">Two pore domain potassium channel family protein</fullName>
    </submittedName>
</protein>
<keyword evidence="7 10" id="KW-0407">Ion channel</keyword>
<feature type="domain" description="Potassium channel" evidence="9">
    <location>
        <begin position="15"/>
        <end position="86"/>
    </location>
</feature>
<evidence type="ECO:0000313" key="10">
    <source>
        <dbReference type="EMBL" id="MDN7023710.1"/>
    </source>
</evidence>
<evidence type="ECO:0000256" key="2">
    <source>
        <dbReference type="ARBA" id="ARBA00022448"/>
    </source>
</evidence>
<dbReference type="InterPro" id="IPR028325">
    <property type="entry name" value="VG_K_chnl"/>
</dbReference>
<keyword evidence="11" id="KW-1185">Reference proteome</keyword>
<dbReference type="Pfam" id="PF07885">
    <property type="entry name" value="Ion_trans_2"/>
    <property type="match status" value="1"/>
</dbReference>
<evidence type="ECO:0000256" key="5">
    <source>
        <dbReference type="ARBA" id="ARBA00023065"/>
    </source>
</evidence>
<evidence type="ECO:0000256" key="4">
    <source>
        <dbReference type="ARBA" id="ARBA00022989"/>
    </source>
</evidence>
<keyword evidence="3 8" id="KW-0812">Transmembrane</keyword>
<dbReference type="SUPFAM" id="SSF81324">
    <property type="entry name" value="Voltage-gated potassium channels"/>
    <property type="match status" value="1"/>
</dbReference>
<gene>
    <name evidence="10" type="ORF">FGU65_02160</name>
</gene>